<evidence type="ECO:0000256" key="8">
    <source>
        <dbReference type="SAM" id="Phobius"/>
    </source>
</evidence>
<dbReference type="RefSeq" id="WP_072336824.1">
    <property type="nucleotide sequence ID" value="NZ_LT630450.1"/>
</dbReference>
<feature type="transmembrane region" description="Helical" evidence="8">
    <location>
        <begin position="267"/>
        <end position="285"/>
    </location>
</feature>
<keyword evidence="3 7" id="KW-0812">Transmembrane</keyword>
<dbReference type="InterPro" id="IPR052175">
    <property type="entry name" value="ComplexI-like_HydComp"/>
</dbReference>
<keyword evidence="4 8" id="KW-1133">Transmembrane helix</keyword>
<dbReference type="AlphaFoldDB" id="A0A1K1LHF1"/>
<dbReference type="InterPro" id="IPR003918">
    <property type="entry name" value="NADH_UbQ_OxRdtase"/>
</dbReference>
<feature type="transmembrane region" description="Helical" evidence="8">
    <location>
        <begin position="68"/>
        <end position="88"/>
    </location>
</feature>
<dbReference type="GO" id="GO:0042773">
    <property type="term" value="P:ATP synthesis coupled electron transport"/>
    <property type="evidence" value="ECO:0007669"/>
    <property type="project" value="InterPro"/>
</dbReference>
<feature type="transmembrane region" description="Helical" evidence="8">
    <location>
        <begin position="167"/>
        <end position="190"/>
    </location>
</feature>
<dbReference type="GO" id="GO:0005886">
    <property type="term" value="C:plasma membrane"/>
    <property type="evidence" value="ECO:0007669"/>
    <property type="project" value="UniProtKB-SubCell"/>
</dbReference>
<name>A0A1K1LHF1_9BACT</name>
<evidence type="ECO:0000256" key="6">
    <source>
        <dbReference type="ARBA" id="ARBA00023136"/>
    </source>
</evidence>
<feature type="transmembrane region" description="Helical" evidence="8">
    <location>
        <begin position="339"/>
        <end position="359"/>
    </location>
</feature>
<dbReference type="KEGG" id="dpg:DESPIGER_2319"/>
<keyword evidence="2" id="KW-1003">Cell membrane</keyword>
<dbReference type="InterPro" id="IPR001750">
    <property type="entry name" value="ND/Mrp_TM"/>
</dbReference>
<dbReference type="GO" id="GO:0016491">
    <property type="term" value="F:oxidoreductase activity"/>
    <property type="evidence" value="ECO:0007669"/>
    <property type="project" value="UniProtKB-KW"/>
</dbReference>
<dbReference type="PANTHER" id="PTHR42682">
    <property type="entry name" value="HYDROGENASE-4 COMPONENT F"/>
    <property type="match status" value="1"/>
</dbReference>
<gene>
    <name evidence="10" type="ORF">DESPIGER_2319</name>
</gene>
<evidence type="ECO:0000256" key="7">
    <source>
        <dbReference type="RuleBase" id="RU000320"/>
    </source>
</evidence>
<dbReference type="PRINTS" id="PR01437">
    <property type="entry name" value="NUOXDRDTASE4"/>
</dbReference>
<dbReference type="EMBL" id="LT630450">
    <property type="protein sequence ID" value="SFV74141.1"/>
    <property type="molecule type" value="Genomic_DNA"/>
</dbReference>
<reference evidence="11" key="1">
    <citation type="submission" date="2016-10" db="EMBL/GenBank/DDBJ databases">
        <authorList>
            <person name="Wegmann U."/>
        </authorList>
    </citation>
    <scope>NUCLEOTIDE SEQUENCE [LARGE SCALE GENOMIC DNA]</scope>
</reference>
<dbReference type="GO" id="GO:0008137">
    <property type="term" value="F:NADH dehydrogenase (ubiquinone) activity"/>
    <property type="evidence" value="ECO:0007669"/>
    <property type="project" value="InterPro"/>
</dbReference>
<evidence type="ECO:0000256" key="4">
    <source>
        <dbReference type="ARBA" id="ARBA00022989"/>
    </source>
</evidence>
<feature type="transmembrane region" description="Helical" evidence="8">
    <location>
        <begin position="474"/>
        <end position="493"/>
    </location>
</feature>
<dbReference type="OrthoDB" id="9805769at2"/>
<feature type="transmembrane region" description="Helical" evidence="8">
    <location>
        <begin position="229"/>
        <end position="246"/>
    </location>
</feature>
<dbReference type="Pfam" id="PF00361">
    <property type="entry name" value="Proton_antipo_M"/>
    <property type="match status" value="1"/>
</dbReference>
<proteinExistence type="predicted"/>
<dbReference type="PANTHER" id="PTHR42682:SF5">
    <property type="entry name" value="HYDROGENASE-4 COMPONENT F"/>
    <property type="match status" value="1"/>
</dbReference>
<evidence type="ECO:0000313" key="11">
    <source>
        <dbReference type="Proteomes" id="UP000186323"/>
    </source>
</evidence>
<keyword evidence="11" id="KW-1185">Reference proteome</keyword>
<accession>A0A1K1LHF1</accession>
<evidence type="ECO:0000256" key="1">
    <source>
        <dbReference type="ARBA" id="ARBA00004651"/>
    </source>
</evidence>
<feature type="transmembrane region" description="Helical" evidence="8">
    <location>
        <begin position="291"/>
        <end position="319"/>
    </location>
</feature>
<keyword evidence="6 8" id="KW-0472">Membrane</keyword>
<comment type="subcellular location">
    <subcellularLocation>
        <location evidence="1">Cell membrane</location>
        <topology evidence="1">Multi-pass membrane protein</topology>
    </subcellularLocation>
    <subcellularLocation>
        <location evidence="7">Membrane</location>
        <topology evidence="7">Multi-pass membrane protein</topology>
    </subcellularLocation>
</comment>
<feature type="transmembrane region" description="Helical" evidence="8">
    <location>
        <begin position="114"/>
        <end position="130"/>
    </location>
</feature>
<keyword evidence="5" id="KW-0560">Oxidoreductase</keyword>
<evidence type="ECO:0000313" key="10">
    <source>
        <dbReference type="EMBL" id="SFV74141.1"/>
    </source>
</evidence>
<feature type="transmembrane region" description="Helical" evidence="8">
    <location>
        <begin position="136"/>
        <end position="155"/>
    </location>
</feature>
<feature type="domain" description="NADH:quinone oxidoreductase/Mrp antiporter transmembrane" evidence="9">
    <location>
        <begin position="133"/>
        <end position="441"/>
    </location>
</feature>
<evidence type="ECO:0000256" key="5">
    <source>
        <dbReference type="ARBA" id="ARBA00023002"/>
    </source>
</evidence>
<feature type="transmembrane region" description="Helical" evidence="8">
    <location>
        <begin position="433"/>
        <end position="454"/>
    </location>
</feature>
<evidence type="ECO:0000256" key="2">
    <source>
        <dbReference type="ARBA" id="ARBA00022475"/>
    </source>
</evidence>
<feature type="transmembrane region" description="Helical" evidence="8">
    <location>
        <begin position="399"/>
        <end position="424"/>
    </location>
</feature>
<protein>
    <submittedName>
        <fullName evidence="10">Hydrogenase-4 component F</fullName>
    </submittedName>
</protein>
<sequence>MLECLLFAPLCAGLLMLLLGNTTVCRGLLLLTAVLHTALSLKLAADVSGGLHPQALAGLLAPDALGTLFLVLASVLFLVASVYGVGYLRDEARITERASILDGRAFTNAPERRFTACLCFFLSAMTLVTTTRHLGALWVGIEITTLSSAPLIYFHRHKQSLEATWKYLIICSVGIALALLGNILLSVAFYEPGVPPVESMDQVEAFRHLARQRADALAVLDAPQSAATYLPWLKAAFIFLLVGYGTKMGLAPLHNWLPDAHSQAPSLVSALLSGALLNCAFLGILRGHQIMLGAGLGGFSGTLLVFFGLVSMFVAAIFIVGQGHYKRMLAYSSVEHMGILALAVGLGGAAAFGGMLHAVCHSLTKCMLFLLAGNILARYHTYSSYDVHGLRWTMPVTGALWMGGFLAIVGSPPFGLFVSEFLILKGILQQGQWLVAALYLLALAIIFVGMSVAVLRMFQGTRPTDMPECPRESALSVLPPMTLGLGVLLLGFWMPDGVEKLLRAGAALIGG</sequence>
<evidence type="ECO:0000256" key="3">
    <source>
        <dbReference type="ARBA" id="ARBA00022692"/>
    </source>
</evidence>
<organism evidence="10 11">
    <name type="scientific">Desulfovibrio piger</name>
    <dbReference type="NCBI Taxonomy" id="901"/>
    <lineage>
        <taxon>Bacteria</taxon>
        <taxon>Pseudomonadati</taxon>
        <taxon>Thermodesulfobacteriota</taxon>
        <taxon>Desulfovibrionia</taxon>
        <taxon>Desulfovibrionales</taxon>
        <taxon>Desulfovibrionaceae</taxon>
        <taxon>Desulfovibrio</taxon>
    </lineage>
</organism>
<dbReference type="Proteomes" id="UP000186323">
    <property type="component" value="Chromosome I"/>
</dbReference>
<evidence type="ECO:0000259" key="9">
    <source>
        <dbReference type="Pfam" id="PF00361"/>
    </source>
</evidence>